<feature type="transmembrane region" description="Helical" evidence="5">
    <location>
        <begin position="189"/>
        <end position="207"/>
    </location>
</feature>
<name>A0A9P8RNQ2_9PEZI</name>
<feature type="transmembrane region" description="Helical" evidence="5">
    <location>
        <begin position="120"/>
        <end position="137"/>
    </location>
</feature>
<keyword evidence="3 5" id="KW-1133">Transmembrane helix</keyword>
<dbReference type="AlphaFoldDB" id="A0A9P8RNQ2"/>
<sequence>MILWSWGHLLVFNLHNQLRSRAEDAINKPWRPIPRGRISEQQTVELLYFLYPLMVCMSACVGGLRVSVLELAACLWYNEFKGSADPLLKNLLNGIGITCFMAGPLELLLQDPATSNNGRLGQWIIILAGAIVMTVHVQDFRDMPGDGAAGRVTLPIAMGDTNARILAAVSAACFTYISCWLWEARMVDCSAALVTTMMLDISLFLHRSQRSDDFLWKKLWFVWILSLFLMPVLKVHI</sequence>
<keyword evidence="2 5" id="KW-0812">Transmembrane</keyword>
<comment type="caution">
    <text evidence="6">The sequence shown here is derived from an EMBL/GenBank/DDBJ whole genome shotgun (WGS) entry which is preliminary data.</text>
</comment>
<proteinExistence type="predicted"/>
<dbReference type="InterPro" id="IPR000537">
    <property type="entry name" value="UbiA_prenyltransferase"/>
</dbReference>
<accession>A0A9P8RNQ2</accession>
<evidence type="ECO:0000256" key="5">
    <source>
        <dbReference type="SAM" id="Phobius"/>
    </source>
</evidence>
<keyword evidence="4 5" id="KW-0472">Membrane</keyword>
<comment type="subcellular location">
    <subcellularLocation>
        <location evidence="1">Membrane</location>
        <topology evidence="1">Multi-pass membrane protein</topology>
    </subcellularLocation>
</comment>
<protein>
    <submittedName>
        <fullName evidence="6">UbiA prenyltransferase family</fullName>
    </submittedName>
</protein>
<reference evidence="6" key="1">
    <citation type="journal article" date="2021" name="Nat. Commun.">
        <title>Genetic determinants of endophytism in the Arabidopsis root mycobiome.</title>
        <authorList>
            <person name="Mesny F."/>
            <person name="Miyauchi S."/>
            <person name="Thiergart T."/>
            <person name="Pickel B."/>
            <person name="Atanasova L."/>
            <person name="Karlsson M."/>
            <person name="Huettel B."/>
            <person name="Barry K.W."/>
            <person name="Haridas S."/>
            <person name="Chen C."/>
            <person name="Bauer D."/>
            <person name="Andreopoulos W."/>
            <person name="Pangilinan J."/>
            <person name="LaButti K."/>
            <person name="Riley R."/>
            <person name="Lipzen A."/>
            <person name="Clum A."/>
            <person name="Drula E."/>
            <person name="Henrissat B."/>
            <person name="Kohler A."/>
            <person name="Grigoriev I.V."/>
            <person name="Martin F.M."/>
            <person name="Hacquard S."/>
        </authorList>
    </citation>
    <scope>NUCLEOTIDE SEQUENCE</scope>
    <source>
        <strain evidence="6">MPI-SDFR-AT-0073</strain>
    </source>
</reference>
<feature type="transmembrane region" description="Helical" evidence="5">
    <location>
        <begin position="163"/>
        <end position="182"/>
    </location>
</feature>
<dbReference type="Gene3D" id="1.10.357.140">
    <property type="entry name" value="UbiA prenyltransferase"/>
    <property type="match status" value="1"/>
</dbReference>
<dbReference type="Pfam" id="PF01040">
    <property type="entry name" value="UbiA"/>
    <property type="match status" value="1"/>
</dbReference>
<organism evidence="6 7">
    <name type="scientific">Truncatella angustata</name>
    <dbReference type="NCBI Taxonomy" id="152316"/>
    <lineage>
        <taxon>Eukaryota</taxon>
        <taxon>Fungi</taxon>
        <taxon>Dikarya</taxon>
        <taxon>Ascomycota</taxon>
        <taxon>Pezizomycotina</taxon>
        <taxon>Sordariomycetes</taxon>
        <taxon>Xylariomycetidae</taxon>
        <taxon>Amphisphaeriales</taxon>
        <taxon>Sporocadaceae</taxon>
        <taxon>Truncatella</taxon>
    </lineage>
</organism>
<feature type="transmembrane region" description="Helical" evidence="5">
    <location>
        <begin position="219"/>
        <end position="236"/>
    </location>
</feature>
<dbReference type="RefSeq" id="XP_045953040.1">
    <property type="nucleotide sequence ID" value="XM_046100724.1"/>
</dbReference>
<dbReference type="CDD" id="cd13965">
    <property type="entry name" value="PT_UbiA_3"/>
    <property type="match status" value="1"/>
</dbReference>
<dbReference type="EMBL" id="JAGPXC010000009">
    <property type="protein sequence ID" value="KAH6646526.1"/>
    <property type="molecule type" value="Genomic_DNA"/>
</dbReference>
<dbReference type="PANTHER" id="PTHR42723:SF1">
    <property type="entry name" value="CHLOROPHYLL SYNTHASE, CHLOROPLASTIC"/>
    <property type="match status" value="1"/>
</dbReference>
<evidence type="ECO:0000313" key="7">
    <source>
        <dbReference type="Proteomes" id="UP000758603"/>
    </source>
</evidence>
<evidence type="ECO:0000256" key="1">
    <source>
        <dbReference type="ARBA" id="ARBA00004141"/>
    </source>
</evidence>
<dbReference type="Proteomes" id="UP000758603">
    <property type="component" value="Unassembled WGS sequence"/>
</dbReference>
<dbReference type="GO" id="GO:0016765">
    <property type="term" value="F:transferase activity, transferring alkyl or aryl (other than methyl) groups"/>
    <property type="evidence" value="ECO:0007669"/>
    <property type="project" value="InterPro"/>
</dbReference>
<gene>
    <name evidence="6" type="ORF">BKA67DRAFT_540039</name>
</gene>
<evidence type="ECO:0000256" key="3">
    <source>
        <dbReference type="ARBA" id="ARBA00022989"/>
    </source>
</evidence>
<evidence type="ECO:0000256" key="2">
    <source>
        <dbReference type="ARBA" id="ARBA00022692"/>
    </source>
</evidence>
<dbReference type="PANTHER" id="PTHR42723">
    <property type="entry name" value="CHLOROPHYLL SYNTHASE"/>
    <property type="match status" value="1"/>
</dbReference>
<dbReference type="GeneID" id="70129616"/>
<dbReference type="InterPro" id="IPR044878">
    <property type="entry name" value="UbiA_sf"/>
</dbReference>
<evidence type="ECO:0000313" key="6">
    <source>
        <dbReference type="EMBL" id="KAH6646526.1"/>
    </source>
</evidence>
<evidence type="ECO:0000256" key="4">
    <source>
        <dbReference type="ARBA" id="ARBA00023136"/>
    </source>
</evidence>
<feature type="transmembrane region" description="Helical" evidence="5">
    <location>
        <begin position="46"/>
        <end position="67"/>
    </location>
</feature>
<dbReference type="OrthoDB" id="434972at2759"/>
<dbReference type="GO" id="GO:0016020">
    <property type="term" value="C:membrane"/>
    <property type="evidence" value="ECO:0007669"/>
    <property type="project" value="UniProtKB-SubCell"/>
</dbReference>
<keyword evidence="7" id="KW-1185">Reference proteome</keyword>
<dbReference type="InterPro" id="IPR050475">
    <property type="entry name" value="Prenyltransferase_related"/>
</dbReference>